<gene>
    <name evidence="2" type="ORF">IZT61_15270</name>
</gene>
<proteinExistence type="predicted"/>
<keyword evidence="1" id="KW-0732">Signal</keyword>
<keyword evidence="3" id="KW-1185">Reference proteome</keyword>
<organism evidence="2 3">
    <name type="scientific">Pedobacter endophyticus</name>
    <dbReference type="NCBI Taxonomy" id="2789740"/>
    <lineage>
        <taxon>Bacteria</taxon>
        <taxon>Pseudomonadati</taxon>
        <taxon>Bacteroidota</taxon>
        <taxon>Sphingobacteriia</taxon>
        <taxon>Sphingobacteriales</taxon>
        <taxon>Sphingobacteriaceae</taxon>
        <taxon>Pedobacter</taxon>
    </lineage>
</organism>
<dbReference type="SUPFAM" id="SSF49464">
    <property type="entry name" value="Carboxypeptidase regulatory domain-like"/>
    <property type="match status" value="1"/>
</dbReference>
<reference evidence="2 3" key="1">
    <citation type="submission" date="2020-11" db="EMBL/GenBank/DDBJ databases">
        <title>Pedobacter endophytica, an endophytic bacteria isolated form Carex pumila.</title>
        <authorList>
            <person name="Peng Y."/>
            <person name="Jiang L."/>
            <person name="Lee J."/>
        </authorList>
    </citation>
    <scope>NUCLEOTIDE SEQUENCE [LARGE SCALE GENOMIC DNA]</scope>
    <source>
        <strain evidence="2 3">JBR3-12</strain>
    </source>
</reference>
<evidence type="ECO:0008006" key="4">
    <source>
        <dbReference type="Google" id="ProtNLM"/>
    </source>
</evidence>
<feature type="chain" id="PRO_5032355981" description="CarboxypepD_reg-like domain-containing protein" evidence="1">
    <location>
        <begin position="19"/>
        <end position="250"/>
    </location>
</feature>
<accession>A0A7U3SPU7</accession>
<evidence type="ECO:0000313" key="3">
    <source>
        <dbReference type="Proteomes" id="UP000594759"/>
    </source>
</evidence>
<dbReference type="KEGG" id="pex:IZT61_15270"/>
<dbReference type="AlphaFoldDB" id="A0A7U3SPU7"/>
<protein>
    <recommendedName>
        <fullName evidence="4">CarboxypepD_reg-like domain-containing protein</fullName>
    </recommendedName>
</protein>
<evidence type="ECO:0000313" key="2">
    <source>
        <dbReference type="EMBL" id="QPH38436.1"/>
    </source>
</evidence>
<name>A0A7U3SPU7_9SPHI</name>
<dbReference type="Proteomes" id="UP000594759">
    <property type="component" value="Chromosome"/>
</dbReference>
<sequence length="250" mass="28186">MKTLLLFALIALSCNVCAQQINGQVFDMSTKLPLAHVVISYGLRNTFTAADGTFKLGVVGTLGSVKIHKLGYQDDELSLLTIFPNVKIYLRPTSITLDDITIVSKRDYLADSLKMRKEYANIFDYKAPTIKDVLVKKGLRRKQPGSNLVSNSTSSIISFDVLKTIGLLTKDKSSISKLQKVQLKDEESNYINRRFNAKKIVDITGLANDSLQIFVDRYLPTAVEVKKMSDYQLLMYIKRSYAEFVKPNKR</sequence>
<dbReference type="RefSeq" id="WP_196097918.1">
    <property type="nucleotide sequence ID" value="NZ_CP064939.1"/>
</dbReference>
<evidence type="ECO:0000256" key="1">
    <source>
        <dbReference type="SAM" id="SignalP"/>
    </source>
</evidence>
<dbReference type="EMBL" id="CP064939">
    <property type="protein sequence ID" value="QPH38436.1"/>
    <property type="molecule type" value="Genomic_DNA"/>
</dbReference>
<dbReference type="InterPro" id="IPR008969">
    <property type="entry name" value="CarboxyPept-like_regulatory"/>
</dbReference>
<feature type="signal peptide" evidence="1">
    <location>
        <begin position="1"/>
        <end position="18"/>
    </location>
</feature>